<evidence type="ECO:0000313" key="3">
    <source>
        <dbReference type="EMBL" id="ETO19746.1"/>
    </source>
</evidence>
<comment type="caution">
    <text evidence="3">The sequence shown here is derived from an EMBL/GenBank/DDBJ whole genome shotgun (WGS) entry which is preliminary data.</text>
</comment>
<dbReference type="AlphaFoldDB" id="X6N0Z1"/>
<name>X6N0Z1_RETFI</name>
<feature type="compositionally biased region" description="Polar residues" evidence="1">
    <location>
        <begin position="169"/>
        <end position="178"/>
    </location>
</feature>
<protein>
    <submittedName>
        <fullName evidence="3">Uncharacterized protein</fullName>
    </submittedName>
</protein>
<keyword evidence="2" id="KW-0812">Transmembrane</keyword>
<feature type="transmembrane region" description="Helical" evidence="2">
    <location>
        <begin position="102"/>
        <end position="124"/>
    </location>
</feature>
<feature type="non-terminal residue" evidence="3">
    <location>
        <position position="178"/>
    </location>
</feature>
<accession>X6N0Z1</accession>
<feature type="region of interest" description="Disordered" evidence="1">
    <location>
        <begin position="143"/>
        <end position="178"/>
    </location>
</feature>
<dbReference type="EMBL" id="ASPP01013325">
    <property type="protein sequence ID" value="ETO19746.1"/>
    <property type="molecule type" value="Genomic_DNA"/>
</dbReference>
<dbReference type="Proteomes" id="UP000023152">
    <property type="component" value="Unassembled WGS sequence"/>
</dbReference>
<evidence type="ECO:0000256" key="2">
    <source>
        <dbReference type="SAM" id="Phobius"/>
    </source>
</evidence>
<evidence type="ECO:0000256" key="1">
    <source>
        <dbReference type="SAM" id="MobiDB-lite"/>
    </source>
</evidence>
<reference evidence="3 4" key="1">
    <citation type="journal article" date="2013" name="Curr. Biol.">
        <title>The Genome of the Foraminiferan Reticulomyxa filosa.</title>
        <authorList>
            <person name="Glockner G."/>
            <person name="Hulsmann N."/>
            <person name="Schleicher M."/>
            <person name="Noegel A.A."/>
            <person name="Eichinger L."/>
            <person name="Gallinger C."/>
            <person name="Pawlowski J."/>
            <person name="Sierra R."/>
            <person name="Euteneuer U."/>
            <person name="Pillet L."/>
            <person name="Moustafa A."/>
            <person name="Platzer M."/>
            <person name="Groth M."/>
            <person name="Szafranski K."/>
            <person name="Schliwa M."/>
        </authorList>
    </citation>
    <scope>NUCLEOTIDE SEQUENCE [LARGE SCALE GENOMIC DNA]</scope>
</reference>
<sequence length="178" mass="20590">LSNSASLFAQDPMNDLEITIREEIELELRTELEQLKQVILGLTPLSDVTITAPASESSIQSDHNLLSNHQIANECLLQQIQMLSVFFFFVKLYYSITNHSMYIYIYIIYYIFIICMYIVSSFFSQKKQNAEQKRELEQCKSQLEEKTVQPKNTQAKLQQVHKHPKSPGSPLQNQVGKQ</sequence>
<organism evidence="3 4">
    <name type="scientific">Reticulomyxa filosa</name>
    <dbReference type="NCBI Taxonomy" id="46433"/>
    <lineage>
        <taxon>Eukaryota</taxon>
        <taxon>Sar</taxon>
        <taxon>Rhizaria</taxon>
        <taxon>Retaria</taxon>
        <taxon>Foraminifera</taxon>
        <taxon>Monothalamids</taxon>
        <taxon>Reticulomyxidae</taxon>
        <taxon>Reticulomyxa</taxon>
    </lineage>
</organism>
<proteinExistence type="predicted"/>
<keyword evidence="2" id="KW-1133">Transmembrane helix</keyword>
<keyword evidence="2" id="KW-0472">Membrane</keyword>
<evidence type="ECO:0000313" key="4">
    <source>
        <dbReference type="Proteomes" id="UP000023152"/>
    </source>
</evidence>
<feature type="non-terminal residue" evidence="3">
    <location>
        <position position="1"/>
    </location>
</feature>
<gene>
    <name evidence="3" type="ORF">RFI_17484</name>
</gene>
<keyword evidence="4" id="KW-1185">Reference proteome</keyword>
<dbReference type="Gene3D" id="1.10.287.70">
    <property type="match status" value="1"/>
</dbReference>